<name>A0ABX0K705_9PROT</name>
<comment type="caution">
    <text evidence="1">The sequence shown here is derived from an EMBL/GenBank/DDBJ whole genome shotgun (WGS) entry which is preliminary data.</text>
</comment>
<dbReference type="EMBL" id="WOSW01000008">
    <property type="protein sequence ID" value="NHO32184.1"/>
    <property type="molecule type" value="Genomic_DNA"/>
</dbReference>
<dbReference type="Proteomes" id="UP000615326">
    <property type="component" value="Unassembled WGS sequence"/>
</dbReference>
<evidence type="ECO:0000313" key="2">
    <source>
        <dbReference type="Proteomes" id="UP000615326"/>
    </source>
</evidence>
<evidence type="ECO:0000313" key="1">
    <source>
        <dbReference type="EMBL" id="NHO32184.1"/>
    </source>
</evidence>
<organism evidence="1 2">
    <name type="scientific">Acetobacter fallax</name>
    <dbReference type="NCBI Taxonomy" id="1737473"/>
    <lineage>
        <taxon>Bacteria</taxon>
        <taxon>Pseudomonadati</taxon>
        <taxon>Pseudomonadota</taxon>
        <taxon>Alphaproteobacteria</taxon>
        <taxon>Acetobacterales</taxon>
        <taxon>Acetobacteraceae</taxon>
        <taxon>Acetobacter</taxon>
    </lineage>
</organism>
<reference evidence="1 2" key="1">
    <citation type="journal article" date="2020" name="Int. J. Syst. Evol. Microbiol.">
        <title>Novel acetic acid bacteria from cider fermentations: Acetobacter conturbans sp. nov. and Acetobacter fallax sp. nov.</title>
        <authorList>
            <person name="Sombolestani A.S."/>
            <person name="Cleenwerck I."/>
            <person name="Cnockaert M."/>
            <person name="Borremans W."/>
            <person name="Wieme A.D."/>
            <person name="De Vuyst L."/>
            <person name="Vandamme P."/>
        </authorList>
    </citation>
    <scope>NUCLEOTIDE SEQUENCE [LARGE SCALE GENOMIC DNA]</scope>
    <source>
        <strain evidence="1 2">LMG 1637</strain>
    </source>
</reference>
<proteinExistence type="predicted"/>
<sequence>MRDTSPTARQARITLDEISTLPAEVFGPPLPRDPRIRRAAQALINDPSDARDIGK</sequence>
<protein>
    <submittedName>
        <fullName evidence="1">Uncharacterized protein</fullName>
    </submittedName>
</protein>
<accession>A0ABX0K705</accession>
<gene>
    <name evidence="1" type="ORF">GOB84_06330</name>
</gene>
<dbReference type="RefSeq" id="WP_173576710.1">
    <property type="nucleotide sequence ID" value="NZ_WOSW01000008.1"/>
</dbReference>
<keyword evidence="2" id="KW-1185">Reference proteome</keyword>